<organism evidence="6 7">
    <name type="scientific">Sinisalibacter lacisalsi</name>
    <dbReference type="NCBI Taxonomy" id="1526570"/>
    <lineage>
        <taxon>Bacteria</taxon>
        <taxon>Pseudomonadati</taxon>
        <taxon>Pseudomonadota</taxon>
        <taxon>Alphaproteobacteria</taxon>
        <taxon>Rhodobacterales</taxon>
        <taxon>Roseobacteraceae</taxon>
        <taxon>Sinisalibacter</taxon>
    </lineage>
</organism>
<keyword evidence="2" id="KW-0479">Metal-binding</keyword>
<reference evidence="7" key="1">
    <citation type="journal article" date="2019" name="Int. J. Syst. Evol. Microbiol.">
        <title>The Global Catalogue of Microorganisms (GCM) 10K type strain sequencing project: providing services to taxonomists for standard genome sequencing and annotation.</title>
        <authorList>
            <consortium name="The Broad Institute Genomics Platform"/>
            <consortium name="The Broad Institute Genome Sequencing Center for Infectious Disease"/>
            <person name="Wu L."/>
            <person name="Ma J."/>
        </authorList>
    </citation>
    <scope>NUCLEOTIDE SEQUENCE [LARGE SCALE GENOMIC DNA]</scope>
    <source>
        <strain evidence="7">CGMCC 1.12922</strain>
    </source>
</reference>
<evidence type="ECO:0000256" key="1">
    <source>
        <dbReference type="ARBA" id="ARBA00001946"/>
    </source>
</evidence>
<dbReference type="PROSITE" id="PS51462">
    <property type="entry name" value="NUDIX"/>
    <property type="match status" value="1"/>
</dbReference>
<name>A0ABQ1QT67_9RHOB</name>
<accession>A0ABQ1QT67</accession>
<dbReference type="PANTHER" id="PTHR12629">
    <property type="entry name" value="DIPHOSPHOINOSITOL POLYPHOSPHATE PHOSPHOHYDROLASE"/>
    <property type="match status" value="1"/>
</dbReference>
<dbReference type="InterPro" id="IPR015797">
    <property type="entry name" value="NUDIX_hydrolase-like_dom_sf"/>
</dbReference>
<dbReference type="Gene3D" id="3.90.79.10">
    <property type="entry name" value="Nucleoside Triphosphate Pyrophosphohydrolase"/>
    <property type="match status" value="1"/>
</dbReference>
<dbReference type="PANTHER" id="PTHR12629:SF0">
    <property type="entry name" value="DIPHOSPHOINOSITOL-POLYPHOSPHATE DIPHOSPHATASE"/>
    <property type="match status" value="1"/>
</dbReference>
<dbReference type="SUPFAM" id="SSF55811">
    <property type="entry name" value="Nudix"/>
    <property type="match status" value="1"/>
</dbReference>
<evidence type="ECO:0000259" key="5">
    <source>
        <dbReference type="PROSITE" id="PS51462"/>
    </source>
</evidence>
<dbReference type="Proteomes" id="UP000617355">
    <property type="component" value="Unassembled WGS sequence"/>
</dbReference>
<feature type="domain" description="Nudix hydrolase" evidence="5">
    <location>
        <begin position="20"/>
        <end position="151"/>
    </location>
</feature>
<evidence type="ECO:0000256" key="4">
    <source>
        <dbReference type="ARBA" id="ARBA00022842"/>
    </source>
</evidence>
<evidence type="ECO:0000313" key="6">
    <source>
        <dbReference type="EMBL" id="GGD43139.1"/>
    </source>
</evidence>
<dbReference type="InterPro" id="IPR000086">
    <property type="entry name" value="NUDIX_hydrolase_dom"/>
</dbReference>
<gene>
    <name evidence="6" type="ORF">GCM10011358_28730</name>
</gene>
<dbReference type="Pfam" id="PF00293">
    <property type="entry name" value="NUDIX"/>
    <property type="match status" value="1"/>
</dbReference>
<keyword evidence="4" id="KW-0460">Magnesium</keyword>
<sequence length="157" mass="17806">MTALNLRQHPMRLAGAVKREVRSQFGAIPWRLNDGKVEILLITSRGTGRWILPKGWPMHGATPAEAAATEAWEEAGVTGTPSHVSAGFYAYQKLFEGDNLPIVVAMFALKVKKVHKEWPEKGDRKRRWVSRKRAASLLQEPELRQMIKHFDPRAYAH</sequence>
<evidence type="ECO:0000256" key="3">
    <source>
        <dbReference type="ARBA" id="ARBA00022801"/>
    </source>
</evidence>
<dbReference type="RefSeq" id="WP_229738290.1">
    <property type="nucleotide sequence ID" value="NZ_BMGI01000005.1"/>
</dbReference>
<evidence type="ECO:0000256" key="2">
    <source>
        <dbReference type="ARBA" id="ARBA00022723"/>
    </source>
</evidence>
<protein>
    <submittedName>
        <fullName evidence="6">NUDIX hydrolase</fullName>
    </submittedName>
</protein>
<dbReference type="GO" id="GO:0016787">
    <property type="term" value="F:hydrolase activity"/>
    <property type="evidence" value="ECO:0007669"/>
    <property type="project" value="UniProtKB-KW"/>
</dbReference>
<comment type="caution">
    <text evidence="6">The sequence shown here is derived from an EMBL/GenBank/DDBJ whole genome shotgun (WGS) entry which is preliminary data.</text>
</comment>
<dbReference type="InterPro" id="IPR047198">
    <property type="entry name" value="DDP-like_NUDIX"/>
</dbReference>
<comment type="cofactor">
    <cofactor evidence="1">
        <name>Mg(2+)</name>
        <dbReference type="ChEBI" id="CHEBI:18420"/>
    </cofactor>
</comment>
<dbReference type="CDD" id="cd04666">
    <property type="entry name" value="NUDIX_DIPP2_like_Nudt4"/>
    <property type="match status" value="1"/>
</dbReference>
<dbReference type="EMBL" id="BMGI01000005">
    <property type="protein sequence ID" value="GGD43139.1"/>
    <property type="molecule type" value="Genomic_DNA"/>
</dbReference>
<keyword evidence="3 6" id="KW-0378">Hydrolase</keyword>
<proteinExistence type="predicted"/>
<evidence type="ECO:0000313" key="7">
    <source>
        <dbReference type="Proteomes" id="UP000617355"/>
    </source>
</evidence>
<keyword evidence="7" id="KW-1185">Reference proteome</keyword>